<name>A0ABU8I417_9SPHI</name>
<dbReference type="Proteomes" id="UP001363035">
    <property type="component" value="Unassembled WGS sequence"/>
</dbReference>
<dbReference type="EMBL" id="JAYLLN010000010">
    <property type="protein sequence ID" value="MEI5984464.1"/>
    <property type="molecule type" value="Genomic_DNA"/>
</dbReference>
<gene>
    <name evidence="1" type="ORF">VJ786_06065</name>
</gene>
<evidence type="ECO:0000313" key="2">
    <source>
        <dbReference type="Proteomes" id="UP001363035"/>
    </source>
</evidence>
<keyword evidence="2" id="KW-1185">Reference proteome</keyword>
<evidence type="ECO:0000313" key="1">
    <source>
        <dbReference type="EMBL" id="MEI5984464.1"/>
    </source>
</evidence>
<protein>
    <recommendedName>
        <fullName evidence="3">BIG2 domain-containing protein</fullName>
    </recommendedName>
</protein>
<dbReference type="SUPFAM" id="SSF49373">
    <property type="entry name" value="Invasin/intimin cell-adhesion fragments"/>
    <property type="match status" value="1"/>
</dbReference>
<evidence type="ECO:0008006" key="3">
    <source>
        <dbReference type="Google" id="ProtNLM"/>
    </source>
</evidence>
<proteinExistence type="predicted"/>
<comment type="caution">
    <text evidence="1">The sequence shown here is derived from an EMBL/GenBank/DDBJ whole genome shotgun (WGS) entry which is preliminary data.</text>
</comment>
<sequence length="203" mass="23979">MDPEEPIFDIRNLPNEMKYDEQIKLNADHHKDQILWASSDPFVAIIDENGFLKGQHIGTTTISVSWKDKIIEKELTITPYVQGIQEPFVHFGKSIARIKTLMKVKPVEEDFSALYYANLSEHSKYLYYWFNSRNQLFLSGIIFGDHDVKLSKIAHTFFAERYHVMKEKNKRTYYLDSKRNYFIVLDINSEKQLVGFYNPIKEE</sequence>
<reference evidence="1 2" key="1">
    <citation type="submission" date="2024-01" db="EMBL/GenBank/DDBJ databases">
        <title>Sphingobacterium tenebrionis sp. nov., a novel endophyte isolated from tenebrio molitor intestines.</title>
        <authorList>
            <person name="Zhang C."/>
        </authorList>
    </citation>
    <scope>NUCLEOTIDE SEQUENCE [LARGE SCALE GENOMIC DNA]</scope>
    <source>
        <strain evidence="1 2">PU5-4</strain>
    </source>
</reference>
<accession>A0ABU8I417</accession>
<dbReference type="RefSeq" id="WP_336557449.1">
    <property type="nucleotide sequence ID" value="NZ_JAYLLN010000010.1"/>
</dbReference>
<organism evidence="1 2">
    <name type="scientific">Sphingobacterium tenebrionis</name>
    <dbReference type="NCBI Taxonomy" id="3111775"/>
    <lineage>
        <taxon>Bacteria</taxon>
        <taxon>Pseudomonadati</taxon>
        <taxon>Bacteroidota</taxon>
        <taxon>Sphingobacteriia</taxon>
        <taxon>Sphingobacteriales</taxon>
        <taxon>Sphingobacteriaceae</taxon>
        <taxon>Sphingobacterium</taxon>
    </lineage>
</organism>
<dbReference type="InterPro" id="IPR008964">
    <property type="entry name" value="Invasin/intimin_cell_adhesion"/>
</dbReference>
<dbReference type="Gene3D" id="2.60.40.1080">
    <property type="match status" value="1"/>
</dbReference>